<protein>
    <submittedName>
        <fullName evidence="1">Uncharacterized protein</fullName>
    </submittedName>
</protein>
<evidence type="ECO:0000313" key="2">
    <source>
        <dbReference type="Proteomes" id="UP001215280"/>
    </source>
</evidence>
<organism evidence="1 2">
    <name type="scientific">Mycena maculata</name>
    <dbReference type="NCBI Taxonomy" id="230809"/>
    <lineage>
        <taxon>Eukaryota</taxon>
        <taxon>Fungi</taxon>
        <taxon>Dikarya</taxon>
        <taxon>Basidiomycota</taxon>
        <taxon>Agaricomycotina</taxon>
        <taxon>Agaricomycetes</taxon>
        <taxon>Agaricomycetidae</taxon>
        <taxon>Agaricales</taxon>
        <taxon>Marasmiineae</taxon>
        <taxon>Mycenaceae</taxon>
        <taxon>Mycena</taxon>
    </lineage>
</organism>
<comment type="caution">
    <text evidence="1">The sequence shown here is derived from an EMBL/GenBank/DDBJ whole genome shotgun (WGS) entry which is preliminary data.</text>
</comment>
<sequence>VYSKSVFLIWSLCNARDIGNKGELSKREIRNHWLKIMNNCIALDYVLTDSDKYGHRGLKKTIIWKTWAKVLRDEDRLPEDWMRETGVLVGAG</sequence>
<reference evidence="1" key="1">
    <citation type="submission" date="2023-03" db="EMBL/GenBank/DDBJ databases">
        <title>Massive genome expansion in bonnet fungi (Mycena s.s.) driven by repeated elements and novel gene families across ecological guilds.</title>
        <authorList>
            <consortium name="Lawrence Berkeley National Laboratory"/>
            <person name="Harder C.B."/>
            <person name="Miyauchi S."/>
            <person name="Viragh M."/>
            <person name="Kuo A."/>
            <person name="Thoen E."/>
            <person name="Andreopoulos B."/>
            <person name="Lu D."/>
            <person name="Skrede I."/>
            <person name="Drula E."/>
            <person name="Henrissat B."/>
            <person name="Morin E."/>
            <person name="Kohler A."/>
            <person name="Barry K."/>
            <person name="LaButti K."/>
            <person name="Morin E."/>
            <person name="Salamov A."/>
            <person name="Lipzen A."/>
            <person name="Mereny Z."/>
            <person name="Hegedus B."/>
            <person name="Baldrian P."/>
            <person name="Stursova M."/>
            <person name="Weitz H."/>
            <person name="Taylor A."/>
            <person name="Grigoriev I.V."/>
            <person name="Nagy L.G."/>
            <person name="Martin F."/>
            <person name="Kauserud H."/>
        </authorList>
    </citation>
    <scope>NUCLEOTIDE SEQUENCE</scope>
    <source>
        <strain evidence="1">CBHHK188m</strain>
    </source>
</reference>
<evidence type="ECO:0000313" key="1">
    <source>
        <dbReference type="EMBL" id="KAJ7772612.1"/>
    </source>
</evidence>
<accession>A0AAD7NSC3</accession>
<dbReference type="AlphaFoldDB" id="A0AAD7NSC3"/>
<keyword evidence="2" id="KW-1185">Reference proteome</keyword>
<dbReference type="EMBL" id="JARJLG010000019">
    <property type="protein sequence ID" value="KAJ7772612.1"/>
    <property type="molecule type" value="Genomic_DNA"/>
</dbReference>
<gene>
    <name evidence="1" type="ORF">DFH07DRAFT_733969</name>
</gene>
<proteinExistence type="predicted"/>
<dbReference type="Proteomes" id="UP001215280">
    <property type="component" value="Unassembled WGS sequence"/>
</dbReference>
<name>A0AAD7NSC3_9AGAR</name>
<feature type="non-terminal residue" evidence="1">
    <location>
        <position position="1"/>
    </location>
</feature>